<dbReference type="GO" id="GO:0000398">
    <property type="term" value="P:mRNA splicing, via spliceosome"/>
    <property type="evidence" value="ECO:0007669"/>
    <property type="project" value="InterPro"/>
</dbReference>
<dbReference type="RefSeq" id="XP_051444221.1">
    <property type="nucleotide sequence ID" value="XM_051589401.1"/>
</dbReference>
<name>A0AAD5E9A9_UMBRA</name>
<dbReference type="Pfam" id="PF00400">
    <property type="entry name" value="WD40"/>
    <property type="match status" value="5"/>
</dbReference>
<dbReference type="Gene3D" id="2.130.10.10">
    <property type="entry name" value="YVTN repeat-like/Quinoprotein amine dehydrogenase"/>
    <property type="match status" value="1"/>
</dbReference>
<keyword evidence="3" id="KW-0507">mRNA processing</keyword>
<dbReference type="PANTHER" id="PTHR43979:SF1">
    <property type="entry name" value="PRE-MRNA-PROCESSING FACTOR 17"/>
    <property type="match status" value="1"/>
</dbReference>
<evidence type="ECO:0000256" key="1">
    <source>
        <dbReference type="ARBA" id="ARBA00004123"/>
    </source>
</evidence>
<gene>
    <name evidence="11" type="ORF">K450DRAFT_243309</name>
</gene>
<protein>
    <recommendedName>
        <fullName evidence="8">Pre-mRNA-processing factor 17</fullName>
    </recommendedName>
</protein>
<evidence type="ECO:0000256" key="7">
    <source>
        <dbReference type="ARBA" id="ARBA00023242"/>
    </source>
</evidence>
<dbReference type="InterPro" id="IPR001680">
    <property type="entry name" value="WD40_rpt"/>
</dbReference>
<feature type="repeat" description="WD" evidence="9">
    <location>
        <begin position="540"/>
        <end position="573"/>
    </location>
</feature>
<evidence type="ECO:0000256" key="3">
    <source>
        <dbReference type="ARBA" id="ARBA00022664"/>
    </source>
</evidence>
<evidence type="ECO:0000256" key="5">
    <source>
        <dbReference type="ARBA" id="ARBA00022737"/>
    </source>
</evidence>
<reference evidence="11" key="2">
    <citation type="journal article" date="2022" name="Proc. Natl. Acad. Sci. U.S.A.">
        <title>Diploid-dominant life cycles characterize the early evolution of Fungi.</title>
        <authorList>
            <person name="Amses K.R."/>
            <person name="Simmons D.R."/>
            <person name="Longcore J.E."/>
            <person name="Mondo S.J."/>
            <person name="Seto K."/>
            <person name="Jeronimo G.H."/>
            <person name="Bonds A.E."/>
            <person name="Quandt C.A."/>
            <person name="Davis W.J."/>
            <person name="Chang Y."/>
            <person name="Federici B.A."/>
            <person name="Kuo A."/>
            <person name="LaButti K."/>
            <person name="Pangilinan J."/>
            <person name="Andreopoulos W."/>
            <person name="Tritt A."/>
            <person name="Riley R."/>
            <person name="Hundley H."/>
            <person name="Johnson J."/>
            <person name="Lipzen A."/>
            <person name="Barry K."/>
            <person name="Lang B.F."/>
            <person name="Cuomo C.A."/>
            <person name="Buchler N.E."/>
            <person name="Grigoriev I.V."/>
            <person name="Spatafora J.W."/>
            <person name="Stajich J.E."/>
            <person name="James T.Y."/>
        </authorList>
    </citation>
    <scope>NUCLEOTIDE SEQUENCE</scope>
    <source>
        <strain evidence="11">AG</strain>
    </source>
</reference>
<dbReference type="PRINTS" id="PR00320">
    <property type="entry name" value="GPROTEINBRPT"/>
</dbReference>
<keyword evidence="6" id="KW-0508">mRNA splicing</keyword>
<sequence>MDSLNNYGSSDEEGPSTTNSSRGTSSAVKINSAPDVGGENTNAMRLYTAPTTTEVAVNIPYSDMMLPTLGPDNPFTQKKMATQNVLTGHIEAEAMNETDFRTQLRTFESYGYARDPSISSTGVNGSIGGGILGTGYIGDVNKALEMGGATIYDTVPKNMRPNQNMKERRKAKGDPSVLEGDNAYLGPWAGYDNEKIGKAARPTDEEMEFVSAMHAKTRQPKTAGEIPFGEEKTTFHGAAERDYLGRTYMAVPQDLDVNLLGEPGTQASFIPKRCIHTWSGHTRGVSAIRFLPKSAHLLLSAGMDNKIKIWDVYHDRECLRTMMGHGKAVRDITFSNDGRRFLSASYDKTVKLWDTETGKCIKSFTTGKIPYTVKFNPDEDKQHIFLAGCADKKIVQFDINTGEVTQEYDQHLGAVNTLTFVDDNRRFISTSDDKTLRAWEFDIPVVIKYVAEPDMHSMPAVALHPNRKWLACTSLDNQILVFGARDRFRQNRKKRFAGHTVAGYACQPGFSPDGRFISSGDADGNVWCWDWKTCRIIKKFKAHDKVVINTEWHPHETSKMATCSWDGTIKYWD</sequence>
<dbReference type="GO" id="GO:0071013">
    <property type="term" value="C:catalytic step 2 spliceosome"/>
    <property type="evidence" value="ECO:0007669"/>
    <property type="project" value="InterPro"/>
</dbReference>
<dbReference type="PANTHER" id="PTHR43979">
    <property type="entry name" value="PRE-MRNA-PROCESSING FACTOR 17"/>
    <property type="match status" value="1"/>
</dbReference>
<feature type="repeat" description="WD" evidence="9">
    <location>
        <begin position="510"/>
        <end position="539"/>
    </location>
</feature>
<dbReference type="FunFam" id="2.130.10.10:FF:000034">
    <property type="entry name" value="Pre-mRNA-processing factor 17, putative"/>
    <property type="match status" value="1"/>
</dbReference>
<feature type="repeat" description="WD" evidence="9">
    <location>
        <begin position="278"/>
        <end position="312"/>
    </location>
</feature>
<comment type="caution">
    <text evidence="11">The sequence shown here is derived from an EMBL/GenBank/DDBJ whole genome shotgun (WGS) entry which is preliminary data.</text>
</comment>
<dbReference type="PROSITE" id="PS00678">
    <property type="entry name" value="WD_REPEATS_1"/>
    <property type="match status" value="1"/>
</dbReference>
<evidence type="ECO:0000313" key="11">
    <source>
        <dbReference type="EMBL" id="KAI8579217.1"/>
    </source>
</evidence>
<evidence type="ECO:0000256" key="8">
    <source>
        <dbReference type="ARBA" id="ARBA00068146"/>
    </source>
</evidence>
<dbReference type="PROSITE" id="PS50082">
    <property type="entry name" value="WD_REPEATS_2"/>
    <property type="match status" value="5"/>
</dbReference>
<reference evidence="11" key="1">
    <citation type="submission" date="2021-06" db="EMBL/GenBank/DDBJ databases">
        <authorList>
            <consortium name="DOE Joint Genome Institute"/>
            <person name="Mondo S.J."/>
            <person name="Amses K.R."/>
            <person name="Simmons D.R."/>
            <person name="Longcore J.E."/>
            <person name="Seto K."/>
            <person name="Alves G.H."/>
            <person name="Bonds A.E."/>
            <person name="Quandt C.A."/>
            <person name="Davis W.J."/>
            <person name="Chang Y."/>
            <person name="Letcher P.M."/>
            <person name="Powell M.J."/>
            <person name="Kuo A."/>
            <person name="Labutti K."/>
            <person name="Pangilinan J."/>
            <person name="Andreopoulos W."/>
            <person name="Tritt A."/>
            <person name="Riley R."/>
            <person name="Hundley H."/>
            <person name="Johnson J."/>
            <person name="Lipzen A."/>
            <person name="Barry K."/>
            <person name="Berbee M.L."/>
            <person name="Buchler N.E."/>
            <person name="Grigoriev I.V."/>
            <person name="Spatafora J.W."/>
            <person name="Stajich J.E."/>
            <person name="James T.Y."/>
        </authorList>
    </citation>
    <scope>NUCLEOTIDE SEQUENCE</scope>
    <source>
        <strain evidence="11">AG</strain>
    </source>
</reference>
<dbReference type="InterPro" id="IPR032847">
    <property type="entry name" value="PRPF17"/>
</dbReference>
<evidence type="ECO:0000256" key="9">
    <source>
        <dbReference type="PROSITE-ProRule" id="PRU00221"/>
    </source>
</evidence>
<evidence type="ECO:0000256" key="4">
    <source>
        <dbReference type="ARBA" id="ARBA00022728"/>
    </source>
</evidence>
<dbReference type="SMART" id="SM00320">
    <property type="entry name" value="WD40"/>
    <property type="match status" value="7"/>
</dbReference>
<feature type="region of interest" description="Disordered" evidence="10">
    <location>
        <begin position="1"/>
        <end position="41"/>
    </location>
</feature>
<dbReference type="InterPro" id="IPR019775">
    <property type="entry name" value="WD40_repeat_CS"/>
</dbReference>
<dbReference type="Proteomes" id="UP001206595">
    <property type="component" value="Unassembled WGS sequence"/>
</dbReference>
<feature type="region of interest" description="Disordered" evidence="10">
    <location>
        <begin position="157"/>
        <end position="177"/>
    </location>
</feature>
<dbReference type="InterPro" id="IPR036322">
    <property type="entry name" value="WD40_repeat_dom_sf"/>
</dbReference>
<dbReference type="PROSITE" id="PS50294">
    <property type="entry name" value="WD_REPEATS_REGION"/>
    <property type="match status" value="4"/>
</dbReference>
<evidence type="ECO:0000256" key="2">
    <source>
        <dbReference type="ARBA" id="ARBA00022574"/>
    </source>
</evidence>
<keyword evidence="2 9" id="KW-0853">WD repeat</keyword>
<keyword evidence="12" id="KW-1185">Reference proteome</keyword>
<feature type="repeat" description="WD" evidence="9">
    <location>
        <begin position="408"/>
        <end position="442"/>
    </location>
</feature>
<dbReference type="InterPro" id="IPR015943">
    <property type="entry name" value="WD40/YVTN_repeat-like_dom_sf"/>
</dbReference>
<dbReference type="AlphaFoldDB" id="A0AAD5E9A9"/>
<keyword evidence="5" id="KW-0677">Repeat</keyword>
<dbReference type="GeneID" id="75914746"/>
<evidence type="ECO:0000313" key="12">
    <source>
        <dbReference type="Proteomes" id="UP001206595"/>
    </source>
</evidence>
<dbReference type="SUPFAM" id="SSF50978">
    <property type="entry name" value="WD40 repeat-like"/>
    <property type="match status" value="1"/>
</dbReference>
<dbReference type="InterPro" id="IPR020472">
    <property type="entry name" value="WD40_PAC1"/>
</dbReference>
<evidence type="ECO:0000256" key="6">
    <source>
        <dbReference type="ARBA" id="ARBA00023187"/>
    </source>
</evidence>
<feature type="compositionally biased region" description="Polar residues" evidence="10">
    <location>
        <begin position="1"/>
        <end position="29"/>
    </location>
</feature>
<proteinExistence type="predicted"/>
<keyword evidence="7" id="KW-0539">Nucleus</keyword>
<organism evidence="11 12">
    <name type="scientific">Umbelopsis ramanniana AG</name>
    <dbReference type="NCBI Taxonomy" id="1314678"/>
    <lineage>
        <taxon>Eukaryota</taxon>
        <taxon>Fungi</taxon>
        <taxon>Fungi incertae sedis</taxon>
        <taxon>Mucoromycota</taxon>
        <taxon>Mucoromycotina</taxon>
        <taxon>Umbelopsidomycetes</taxon>
        <taxon>Umbelopsidales</taxon>
        <taxon>Umbelopsidaceae</taxon>
        <taxon>Umbelopsis</taxon>
    </lineage>
</organism>
<keyword evidence="4" id="KW-0747">Spliceosome</keyword>
<evidence type="ECO:0000256" key="10">
    <source>
        <dbReference type="SAM" id="MobiDB-lite"/>
    </source>
</evidence>
<dbReference type="CDD" id="cd00200">
    <property type="entry name" value="WD40"/>
    <property type="match status" value="1"/>
</dbReference>
<dbReference type="EMBL" id="MU620922">
    <property type="protein sequence ID" value="KAI8579217.1"/>
    <property type="molecule type" value="Genomic_DNA"/>
</dbReference>
<dbReference type="GO" id="GO:0003729">
    <property type="term" value="F:mRNA binding"/>
    <property type="evidence" value="ECO:0007669"/>
    <property type="project" value="TreeGrafter"/>
</dbReference>
<feature type="repeat" description="WD" evidence="9">
    <location>
        <begin position="322"/>
        <end position="363"/>
    </location>
</feature>
<accession>A0AAD5E9A9</accession>
<comment type="subcellular location">
    <subcellularLocation>
        <location evidence="1">Nucleus</location>
    </subcellularLocation>
</comment>